<dbReference type="Proteomes" id="UP000637906">
    <property type="component" value="Unassembled WGS sequence"/>
</dbReference>
<comment type="similarity">
    <text evidence="2">Belongs to the CcmB/CycW/HelB family.</text>
</comment>
<evidence type="ECO:0000313" key="7">
    <source>
        <dbReference type="EMBL" id="GHM59610.1"/>
    </source>
</evidence>
<feature type="transmembrane region" description="Helical" evidence="6">
    <location>
        <begin position="151"/>
        <end position="173"/>
    </location>
</feature>
<evidence type="ECO:0000256" key="1">
    <source>
        <dbReference type="ARBA" id="ARBA00004141"/>
    </source>
</evidence>
<reference evidence="7 8" key="1">
    <citation type="journal article" date="2021" name="Microb. Ecol.">
        <title>Candidatus Mesenet longicola: Novel Endosymbionts of Brontispa longissima that Induce Cytoplasmic Incompatibility.</title>
        <authorList>
            <person name="Takano S."/>
            <person name="Gotoh Y."/>
            <person name="Hayashi T."/>
        </authorList>
    </citation>
    <scope>NUCLEOTIDE SEQUENCE [LARGE SCALE GENOMIC DNA]</scope>
    <source>
        <strain evidence="7">L5</strain>
    </source>
</reference>
<feature type="transmembrane region" description="Helical" evidence="6">
    <location>
        <begin position="119"/>
        <end position="145"/>
    </location>
</feature>
<feature type="transmembrane region" description="Helical" evidence="6">
    <location>
        <begin position="180"/>
        <end position="203"/>
    </location>
</feature>
<sequence>MVIEKELSLILNKSSNLINVIALFIAMLILALFATKDVPEVKVTLVWICATFALQMSMHNLFESDYNDGTLEQIFICNYPSQLVIFFKIFAHWLCFGLPIAVISFIIDVITLGSNLYNSILLILALLLSTIGVVFVSAVGCSLTIGHNNSAAISQVLILPTIIPMFIHFYFIAQAHDINVLLIGGLLFIAFITVSGFVTHTAIKFAIQHS</sequence>
<dbReference type="PRINTS" id="PR01414">
    <property type="entry name" value="CCMBBIOGNSIS"/>
</dbReference>
<evidence type="ECO:0000256" key="4">
    <source>
        <dbReference type="ARBA" id="ARBA00022989"/>
    </source>
</evidence>
<keyword evidence="5 6" id="KW-0472">Membrane</keyword>
<name>A0A8J3HV08_9RICK</name>
<accession>A0A8J3HV08</accession>
<dbReference type="GO" id="GO:0015232">
    <property type="term" value="F:heme transmembrane transporter activity"/>
    <property type="evidence" value="ECO:0007669"/>
    <property type="project" value="InterPro"/>
</dbReference>
<comment type="caution">
    <text evidence="7">The sequence shown here is derived from an EMBL/GenBank/DDBJ whole genome shotgun (WGS) entry which is preliminary data.</text>
</comment>
<dbReference type="Pfam" id="PF03379">
    <property type="entry name" value="CcmB"/>
    <property type="match status" value="1"/>
</dbReference>
<dbReference type="GO" id="GO:0016020">
    <property type="term" value="C:membrane"/>
    <property type="evidence" value="ECO:0007669"/>
    <property type="project" value="UniProtKB-SubCell"/>
</dbReference>
<keyword evidence="4 6" id="KW-1133">Transmembrane helix</keyword>
<evidence type="ECO:0000256" key="2">
    <source>
        <dbReference type="ARBA" id="ARBA00010544"/>
    </source>
</evidence>
<dbReference type="AlphaFoldDB" id="A0A8J3HV08"/>
<dbReference type="GO" id="GO:0017004">
    <property type="term" value="P:cytochrome complex assembly"/>
    <property type="evidence" value="ECO:0007669"/>
    <property type="project" value="InterPro"/>
</dbReference>
<dbReference type="InterPro" id="IPR003544">
    <property type="entry name" value="Cyt_c_biogenesis_CcmB"/>
</dbReference>
<keyword evidence="3 6" id="KW-0812">Transmembrane</keyword>
<dbReference type="EMBL" id="BNGU01000021">
    <property type="protein sequence ID" value="GHM59610.1"/>
    <property type="molecule type" value="Genomic_DNA"/>
</dbReference>
<feature type="transmembrane region" description="Helical" evidence="6">
    <location>
        <begin position="82"/>
        <end position="107"/>
    </location>
</feature>
<feature type="transmembrane region" description="Helical" evidence="6">
    <location>
        <begin position="16"/>
        <end position="33"/>
    </location>
</feature>
<comment type="subcellular location">
    <subcellularLocation>
        <location evidence="1">Membrane</location>
        <topology evidence="1">Multi-pass membrane protein</topology>
    </subcellularLocation>
</comment>
<evidence type="ECO:0000256" key="3">
    <source>
        <dbReference type="ARBA" id="ARBA00022692"/>
    </source>
</evidence>
<feature type="transmembrane region" description="Helical" evidence="6">
    <location>
        <begin position="45"/>
        <end position="62"/>
    </location>
</feature>
<evidence type="ECO:0000313" key="8">
    <source>
        <dbReference type="Proteomes" id="UP000637906"/>
    </source>
</evidence>
<proteinExistence type="inferred from homology"/>
<evidence type="ECO:0000256" key="5">
    <source>
        <dbReference type="ARBA" id="ARBA00023136"/>
    </source>
</evidence>
<protein>
    <recommendedName>
        <fullName evidence="9">Heme exporter protein B</fullName>
    </recommendedName>
</protein>
<gene>
    <name evidence="7" type="ORF">sL5_06030</name>
</gene>
<keyword evidence="8" id="KW-1185">Reference proteome</keyword>
<evidence type="ECO:0000256" key="6">
    <source>
        <dbReference type="SAM" id="Phobius"/>
    </source>
</evidence>
<organism evidence="7 8">
    <name type="scientific">Candidatus Mesenet longicola</name>
    <dbReference type="NCBI Taxonomy" id="1892558"/>
    <lineage>
        <taxon>Bacteria</taxon>
        <taxon>Pseudomonadati</taxon>
        <taxon>Pseudomonadota</taxon>
        <taxon>Alphaproteobacteria</taxon>
        <taxon>Rickettsiales</taxon>
        <taxon>Anaplasmataceae</taxon>
        <taxon>Candidatus Mesenet</taxon>
    </lineage>
</organism>
<evidence type="ECO:0008006" key="9">
    <source>
        <dbReference type="Google" id="ProtNLM"/>
    </source>
</evidence>